<feature type="transmembrane region" description="Helical" evidence="9">
    <location>
        <begin position="172"/>
        <end position="190"/>
    </location>
</feature>
<dbReference type="SUPFAM" id="SSF49464">
    <property type="entry name" value="Carboxypeptidase regulatory domain-like"/>
    <property type="match status" value="1"/>
</dbReference>
<dbReference type="Pfam" id="PF02653">
    <property type="entry name" value="BPD_transp_2"/>
    <property type="match status" value="1"/>
</dbReference>
<dbReference type="GO" id="GO:0005975">
    <property type="term" value="P:carbohydrate metabolic process"/>
    <property type="evidence" value="ECO:0007669"/>
    <property type="project" value="UniProtKB-ARBA"/>
</dbReference>
<keyword evidence="4 9" id="KW-0812">Transmembrane</keyword>
<keyword evidence="11" id="KW-1185">Reference proteome</keyword>
<feature type="transmembrane region" description="Helical" evidence="9">
    <location>
        <begin position="222"/>
        <end position="239"/>
    </location>
</feature>
<feature type="transmembrane region" description="Helical" evidence="9">
    <location>
        <begin position="426"/>
        <end position="446"/>
    </location>
</feature>
<keyword evidence="5" id="KW-0029">Amino-acid transport</keyword>
<evidence type="ECO:0000256" key="2">
    <source>
        <dbReference type="ARBA" id="ARBA00022448"/>
    </source>
</evidence>
<dbReference type="GO" id="GO:0005886">
    <property type="term" value="C:plasma membrane"/>
    <property type="evidence" value="ECO:0007669"/>
    <property type="project" value="UniProtKB-SubCell"/>
</dbReference>
<dbReference type="CDD" id="cd06582">
    <property type="entry name" value="TM_PBP1_LivH_like"/>
    <property type="match status" value="1"/>
</dbReference>
<dbReference type="PANTHER" id="PTHR11795:SF449">
    <property type="entry name" value="BRANCHED-CHAIN AMINO ACID TRANSPORT PERMEASE PROTEIN LIVH-RELATED"/>
    <property type="match status" value="1"/>
</dbReference>
<comment type="caution">
    <text evidence="10">The sequence shown here is derived from an EMBL/GenBank/DDBJ whole genome shotgun (WGS) entry which is preliminary data.</text>
</comment>
<evidence type="ECO:0000256" key="7">
    <source>
        <dbReference type="ARBA" id="ARBA00023136"/>
    </source>
</evidence>
<evidence type="ECO:0000256" key="3">
    <source>
        <dbReference type="ARBA" id="ARBA00022475"/>
    </source>
</evidence>
<evidence type="ECO:0000256" key="5">
    <source>
        <dbReference type="ARBA" id="ARBA00022970"/>
    </source>
</evidence>
<dbReference type="EMBL" id="JYJA01000026">
    <property type="protein sequence ID" value="KJL44402.1"/>
    <property type="molecule type" value="Genomic_DNA"/>
</dbReference>
<protein>
    <submittedName>
        <fullName evidence="10">High-affinity branched-chain amino acid transport system permease protein LivH</fullName>
    </submittedName>
</protein>
<sequence>MGPTTVTTISSRRWILVIFGLLLAAGMVFLSAPTGARADAPDTPGGDQEQTDFYFGGVIKYDDQPVEGVTMSIEGNGFKAETVTDAEGKWRLYVPEKEEYVLTVDEDTLPEGVIVDPAQLPEGIQPKQGTTASFDVSFGLTGSKIVNLFLGEGERVTTSFWDQLIERLMNGINFGLLLALAAVGVSLIFGTTGLSNFAHGEMLTYGAVMALIFGVWLKVPMYITIPIVIVLGAVLGWALDTGLWRPLRRRGLGLVQLMIVSIGLSLAGRYVFQFFIGGGTYQLPGAGAPRDIVIGPIKLSWIDVTSMAISIVLLVAVAYWLLRTRIGKATRAISDNPGLAAASGINVDRVIRIVWILAAALAAIAGVLWAYFRPGVKWDMGVQVLLLIFAAVTLGGLGTAFGALIGSLIVGILVEISTLWIPPDMKYVGALAVLIIILLVRPQGILGRKERLG</sequence>
<evidence type="ECO:0000256" key="6">
    <source>
        <dbReference type="ARBA" id="ARBA00022989"/>
    </source>
</evidence>
<dbReference type="GO" id="GO:0022857">
    <property type="term" value="F:transmembrane transporter activity"/>
    <property type="evidence" value="ECO:0007669"/>
    <property type="project" value="InterPro"/>
</dbReference>
<dbReference type="InterPro" id="IPR013783">
    <property type="entry name" value="Ig-like_fold"/>
</dbReference>
<dbReference type="InterPro" id="IPR052157">
    <property type="entry name" value="BCAA_transport_permease"/>
</dbReference>
<evidence type="ECO:0000256" key="1">
    <source>
        <dbReference type="ARBA" id="ARBA00004651"/>
    </source>
</evidence>
<evidence type="ECO:0000313" key="10">
    <source>
        <dbReference type="EMBL" id="KJL44402.1"/>
    </source>
</evidence>
<feature type="transmembrane region" description="Helical" evidence="9">
    <location>
        <begin position="353"/>
        <end position="372"/>
    </location>
</feature>
<feature type="transmembrane region" description="Helical" evidence="9">
    <location>
        <begin position="299"/>
        <end position="322"/>
    </location>
</feature>
<evidence type="ECO:0000256" key="4">
    <source>
        <dbReference type="ARBA" id="ARBA00022692"/>
    </source>
</evidence>
<feature type="transmembrane region" description="Helical" evidence="9">
    <location>
        <begin position="251"/>
        <end position="272"/>
    </location>
</feature>
<evidence type="ECO:0000256" key="9">
    <source>
        <dbReference type="SAM" id="Phobius"/>
    </source>
</evidence>
<keyword evidence="6 9" id="KW-1133">Transmembrane helix</keyword>
<dbReference type="AlphaFoldDB" id="A0A0M2HCX2"/>
<feature type="transmembrane region" description="Helical" evidence="9">
    <location>
        <begin position="197"/>
        <end position="216"/>
    </location>
</feature>
<dbReference type="InterPro" id="IPR008969">
    <property type="entry name" value="CarboxyPept-like_regulatory"/>
</dbReference>
<dbReference type="PATRIC" id="fig|69370.6.peg.820"/>
<evidence type="ECO:0000313" key="11">
    <source>
        <dbReference type="Proteomes" id="UP000034098"/>
    </source>
</evidence>
<dbReference type="Proteomes" id="UP000034098">
    <property type="component" value="Unassembled WGS sequence"/>
</dbReference>
<comment type="subcellular location">
    <subcellularLocation>
        <location evidence="1">Cell membrane</location>
        <topology evidence="1">Multi-pass membrane protein</topology>
    </subcellularLocation>
</comment>
<feature type="transmembrane region" description="Helical" evidence="9">
    <location>
        <begin position="384"/>
        <end position="414"/>
    </location>
</feature>
<proteinExistence type="inferred from homology"/>
<reference evidence="10 11" key="1">
    <citation type="submission" date="2015-02" db="EMBL/GenBank/DDBJ databases">
        <title>Draft genome sequences of ten Microbacterium spp. with emphasis on heavy metal contaminated environments.</title>
        <authorList>
            <person name="Corretto E."/>
        </authorList>
    </citation>
    <scope>NUCLEOTIDE SEQUENCE [LARGE SCALE GENOMIC DNA]</scope>
    <source>
        <strain evidence="10 11">DSM 8608</strain>
    </source>
</reference>
<keyword evidence="2" id="KW-0813">Transport</keyword>
<keyword evidence="3" id="KW-1003">Cell membrane</keyword>
<name>A0A0M2HCX2_MICTR</name>
<gene>
    <name evidence="10" type="primary">livH_1</name>
    <name evidence="10" type="ORF">RS82_00796</name>
</gene>
<dbReference type="GO" id="GO:0006865">
    <property type="term" value="P:amino acid transport"/>
    <property type="evidence" value="ECO:0007669"/>
    <property type="project" value="UniProtKB-KW"/>
</dbReference>
<dbReference type="PANTHER" id="PTHR11795">
    <property type="entry name" value="BRANCHED-CHAIN AMINO ACID TRANSPORT SYSTEM PERMEASE PROTEIN LIVH"/>
    <property type="match status" value="1"/>
</dbReference>
<comment type="similarity">
    <text evidence="8">Belongs to the binding-protein-dependent transport system permease family. LivHM subfamily.</text>
</comment>
<evidence type="ECO:0000256" key="8">
    <source>
        <dbReference type="ARBA" id="ARBA00037998"/>
    </source>
</evidence>
<dbReference type="Gene3D" id="2.60.40.10">
    <property type="entry name" value="Immunoglobulins"/>
    <property type="match status" value="1"/>
</dbReference>
<keyword evidence="7 9" id="KW-0472">Membrane</keyword>
<dbReference type="InterPro" id="IPR001851">
    <property type="entry name" value="ABC_transp_permease"/>
</dbReference>
<organism evidence="10 11">
    <name type="scientific">Microbacterium trichothecenolyticum</name>
    <name type="common">Aureobacterium trichothecenolyticum</name>
    <dbReference type="NCBI Taxonomy" id="69370"/>
    <lineage>
        <taxon>Bacteria</taxon>
        <taxon>Bacillati</taxon>
        <taxon>Actinomycetota</taxon>
        <taxon>Actinomycetes</taxon>
        <taxon>Micrococcales</taxon>
        <taxon>Microbacteriaceae</taxon>
        <taxon>Microbacterium</taxon>
    </lineage>
</organism>
<accession>A0A0M2HCX2</accession>